<organism evidence="2 3">
    <name type="scientific">Ridgeia piscesae</name>
    <name type="common">Tubeworm</name>
    <dbReference type="NCBI Taxonomy" id="27915"/>
    <lineage>
        <taxon>Eukaryota</taxon>
        <taxon>Metazoa</taxon>
        <taxon>Spiralia</taxon>
        <taxon>Lophotrochozoa</taxon>
        <taxon>Annelida</taxon>
        <taxon>Polychaeta</taxon>
        <taxon>Sedentaria</taxon>
        <taxon>Canalipalpata</taxon>
        <taxon>Sabellida</taxon>
        <taxon>Siboglinidae</taxon>
        <taxon>Ridgeia</taxon>
    </lineage>
</organism>
<gene>
    <name evidence="2" type="ORF">NP493_497g02027</name>
</gene>
<protein>
    <submittedName>
        <fullName evidence="2">Uncharacterized protein</fullName>
    </submittedName>
</protein>
<feature type="compositionally biased region" description="Basic and acidic residues" evidence="1">
    <location>
        <begin position="283"/>
        <end position="292"/>
    </location>
</feature>
<dbReference type="AlphaFoldDB" id="A0AAD9KXM8"/>
<dbReference type="EMBL" id="JAODUO010000499">
    <property type="protein sequence ID" value="KAK2179301.1"/>
    <property type="molecule type" value="Genomic_DNA"/>
</dbReference>
<accession>A0AAD9KXM8</accession>
<comment type="caution">
    <text evidence="2">The sequence shown here is derived from an EMBL/GenBank/DDBJ whole genome shotgun (WGS) entry which is preliminary data.</text>
</comment>
<evidence type="ECO:0000256" key="1">
    <source>
        <dbReference type="SAM" id="MobiDB-lite"/>
    </source>
</evidence>
<reference evidence="2" key="1">
    <citation type="journal article" date="2023" name="Mol. Biol. Evol.">
        <title>Third-Generation Sequencing Reveals the Adaptive Role of the Epigenome in Three Deep-Sea Polychaetes.</title>
        <authorList>
            <person name="Perez M."/>
            <person name="Aroh O."/>
            <person name="Sun Y."/>
            <person name="Lan Y."/>
            <person name="Juniper S.K."/>
            <person name="Young C.R."/>
            <person name="Angers B."/>
            <person name="Qian P.Y."/>
        </authorList>
    </citation>
    <scope>NUCLEOTIDE SEQUENCE</scope>
    <source>
        <strain evidence="2">R07B-5</strain>
    </source>
</reference>
<proteinExistence type="predicted"/>
<evidence type="ECO:0000313" key="2">
    <source>
        <dbReference type="EMBL" id="KAK2179301.1"/>
    </source>
</evidence>
<feature type="region of interest" description="Disordered" evidence="1">
    <location>
        <begin position="283"/>
        <end position="305"/>
    </location>
</feature>
<dbReference type="Proteomes" id="UP001209878">
    <property type="component" value="Unassembled WGS sequence"/>
</dbReference>
<evidence type="ECO:0000313" key="3">
    <source>
        <dbReference type="Proteomes" id="UP001209878"/>
    </source>
</evidence>
<feature type="region of interest" description="Disordered" evidence="1">
    <location>
        <begin position="485"/>
        <end position="513"/>
    </location>
</feature>
<keyword evidence="3" id="KW-1185">Reference proteome</keyword>
<name>A0AAD9KXM8_RIDPI</name>
<sequence>MSAVIPEGDACDMKTVESFVCDVMNNAITQWLSSDSNDDGVTAVNQGAPVGVFDLDHQIMNCVSDGNGNSEFSATNVAQEDAEPPVVMETENASNFDATQDASEDDDVARDNLIDDVAIDTSEGDAASEAAKSDVASEYKSAGDELGGDVDYNASEADITSDACENDVISDKPEDYVTSATSERDVATDASEDAAGFKLADDQISVPAEESAPIEHSHAEDESVSLSSHEFDAAFQAAAVAGMFEGHENDDRQLETVEETRMEDSNDQVSAHINVRVIPEHENTVEEEGRSYEDDEVFDNDASSGRDDMRVFPTVYGIADGVPRDAGAAATEFTFNAPPLGHSLEEGDGPVGVVIGGAEGAVGESEESKDDHTEMFLGDSKAEVVAPECHPQSGFGDTASQPQEDVQLMRSGSSCSDDQAFIYSEESDSSEASSSSDADYRPHTSHGHNRPMTVRPDRLDITGAVDLNPVPAKVDESADTVHYHEGDDKLAMKDPLGGMHADSGDSPMMSREDPYMTYVASGGHAACPAEDRGEDKSKVNI</sequence>
<feature type="region of interest" description="Disordered" evidence="1">
    <location>
        <begin position="424"/>
        <end position="456"/>
    </location>
</feature>